<dbReference type="EMBL" id="JPOX01000027">
    <property type="protein sequence ID" value="KFX44665.1"/>
    <property type="molecule type" value="Genomic_DNA"/>
</dbReference>
<dbReference type="InterPro" id="IPR052599">
    <property type="entry name" value="SLC43A_AATransporter"/>
</dbReference>
<feature type="transmembrane region" description="Helical" evidence="2">
    <location>
        <begin position="397"/>
        <end position="416"/>
    </location>
</feature>
<protein>
    <submittedName>
        <fullName evidence="3">Protein FMP42</fullName>
    </submittedName>
</protein>
<feature type="transmembrane region" description="Helical" evidence="2">
    <location>
        <begin position="146"/>
        <end position="168"/>
    </location>
</feature>
<feature type="transmembrane region" description="Helical" evidence="2">
    <location>
        <begin position="205"/>
        <end position="227"/>
    </location>
</feature>
<reference evidence="3" key="1">
    <citation type="journal article" date="2014" name="PLoS Genet.">
        <title>Signature Gene Expression Reveals Novel Clues to the Molecular Mechanisms of Dimorphic Transition in Penicillium marneffei.</title>
        <authorList>
            <person name="Yang E."/>
            <person name="Wang G."/>
            <person name="Cai J."/>
            <person name="Woo P.C."/>
            <person name="Lau S.K."/>
            <person name="Yuen K.-Y."/>
            <person name="Chow W.-N."/>
            <person name="Lin X."/>
        </authorList>
    </citation>
    <scope>NUCLEOTIDE SEQUENCE [LARGE SCALE GENOMIC DNA]</scope>
    <source>
        <strain evidence="3">PM1</strain>
    </source>
</reference>
<comment type="subcellular location">
    <subcellularLocation>
        <location evidence="1">Membrane</location>
        <topology evidence="1">Multi-pass membrane protein</topology>
    </subcellularLocation>
</comment>
<evidence type="ECO:0000256" key="1">
    <source>
        <dbReference type="ARBA" id="ARBA00004141"/>
    </source>
</evidence>
<dbReference type="SUPFAM" id="SSF103473">
    <property type="entry name" value="MFS general substrate transporter"/>
    <property type="match status" value="1"/>
</dbReference>
<feature type="transmembrane region" description="Helical" evidence="2">
    <location>
        <begin position="447"/>
        <end position="465"/>
    </location>
</feature>
<dbReference type="AlphaFoldDB" id="A0A093UXK0"/>
<dbReference type="GO" id="GO:0022857">
    <property type="term" value="F:transmembrane transporter activity"/>
    <property type="evidence" value="ECO:0007669"/>
    <property type="project" value="InterPro"/>
</dbReference>
<dbReference type="InterPro" id="IPR011701">
    <property type="entry name" value="MFS"/>
</dbReference>
<comment type="caution">
    <text evidence="3">The sequence shown here is derived from an EMBL/GenBank/DDBJ whole genome shotgun (WGS) entry which is preliminary data.</text>
</comment>
<keyword evidence="2" id="KW-0472">Membrane</keyword>
<feature type="transmembrane region" description="Helical" evidence="2">
    <location>
        <begin position="64"/>
        <end position="84"/>
    </location>
</feature>
<dbReference type="eggNOG" id="ENOG502QRYG">
    <property type="taxonomic scope" value="Eukaryota"/>
</dbReference>
<dbReference type="Pfam" id="PF07690">
    <property type="entry name" value="MFS_1"/>
    <property type="match status" value="1"/>
</dbReference>
<proteinExistence type="predicted"/>
<feature type="transmembrane region" description="Helical" evidence="2">
    <location>
        <begin position="358"/>
        <end position="377"/>
    </location>
</feature>
<sequence length="569" mass="63455">MSLIQHVSSIEGVDREPLPDAVIPRGQTVRKALSYDAFPRPNEDDLQPSVAAYKVPLTKRIAQVVATTLACWLASGIVFGFAALKPVLLSEGVYEWLCDSDELEDGVDVCFKQELQLNLFFTVASITANVSALPIGTMLDRFGPRICNIIGCLCLVIGSLLMYFAFNIPEFDGYVIGNLFLSLGGTCIFVPAFQIANAFPKKSGVIVALITGAFDASAAVFLFYRIAYETTNRAIRPEYFFLGYLSVPLFIFLEQMFLLPTKPYKTVFQLEEKIEAARDPSRDIHESDEEISDDNEVASIRAARRKKRQNKLKNIDKVLGGLDERQQREEQEEERHATARVWGVLHGEPVQKQFMSPWFILITLLTVLQMLRMNYFIATIRAQYEYMLDSEAQAENINNLFDVALPIGGVISTPFIGLLLDHLSVPSTLTLIVFLTTAVGVLNCLPYVWAGYVTVVLFVLLRPLYYSAMSDYATKVFGFSTFGRVYGAIICISGVINFSQTGLDALTQGALKGNPIPINGVLVVLSFIIGTILVVFVQVESRRWLAAETEAEQQRLLDEVEEDSEEEYD</sequence>
<name>A0A093UXK0_TALMA</name>
<dbReference type="PANTHER" id="PTHR20772">
    <property type="entry name" value="PROTEIN FMP42"/>
    <property type="match status" value="1"/>
</dbReference>
<feature type="transmembrane region" description="Helical" evidence="2">
    <location>
        <begin position="239"/>
        <end position="259"/>
    </location>
</feature>
<keyword evidence="2" id="KW-1133">Transmembrane helix</keyword>
<feature type="transmembrane region" description="Helical" evidence="2">
    <location>
        <begin position="174"/>
        <end position="193"/>
    </location>
</feature>
<dbReference type="InterPro" id="IPR036259">
    <property type="entry name" value="MFS_trans_sf"/>
</dbReference>
<gene>
    <name evidence="3" type="ORF">GQ26_0270950</name>
</gene>
<feature type="transmembrane region" description="Helical" evidence="2">
    <location>
        <begin position="516"/>
        <end position="537"/>
    </location>
</feature>
<dbReference type="GO" id="GO:0000329">
    <property type="term" value="C:fungal-type vacuole membrane"/>
    <property type="evidence" value="ECO:0007669"/>
    <property type="project" value="TreeGrafter"/>
</dbReference>
<dbReference type="HOGENOM" id="CLU_014401_1_1_1"/>
<dbReference type="Gene3D" id="1.20.1250.20">
    <property type="entry name" value="MFS general substrate transporter like domains"/>
    <property type="match status" value="1"/>
</dbReference>
<keyword evidence="2" id="KW-0812">Transmembrane</keyword>
<evidence type="ECO:0000256" key="2">
    <source>
        <dbReference type="SAM" id="Phobius"/>
    </source>
</evidence>
<evidence type="ECO:0000313" key="3">
    <source>
        <dbReference type="EMBL" id="KFX44665.1"/>
    </source>
</evidence>
<accession>A0A093UXK0</accession>
<dbReference type="PANTHER" id="PTHR20772:SF4">
    <property type="entry name" value="HYPOTHETICAL AMINO ACID TRANSPORTER (EUROFUNG)"/>
    <property type="match status" value="1"/>
</dbReference>
<feature type="transmembrane region" description="Helical" evidence="2">
    <location>
        <begin position="477"/>
        <end position="496"/>
    </location>
</feature>
<organism evidence="3">
    <name type="scientific">Talaromyces marneffei PM1</name>
    <dbReference type="NCBI Taxonomy" id="1077442"/>
    <lineage>
        <taxon>Eukaryota</taxon>
        <taxon>Fungi</taxon>
        <taxon>Dikarya</taxon>
        <taxon>Ascomycota</taxon>
        <taxon>Pezizomycotina</taxon>
        <taxon>Eurotiomycetes</taxon>
        <taxon>Eurotiomycetidae</taxon>
        <taxon>Eurotiales</taxon>
        <taxon>Trichocomaceae</taxon>
        <taxon>Talaromyces</taxon>
        <taxon>Talaromyces sect. Talaromyces</taxon>
    </lineage>
</organism>